<dbReference type="AlphaFoldDB" id="E6SH43"/>
<dbReference type="InterPro" id="IPR052173">
    <property type="entry name" value="Beta-lactam_resp_regulator"/>
</dbReference>
<dbReference type="PANTHER" id="PTHR34978">
    <property type="entry name" value="POSSIBLE SENSOR-TRANSDUCER PROTEIN BLAR"/>
    <property type="match status" value="1"/>
</dbReference>
<dbReference type="PANTHER" id="PTHR34978:SF3">
    <property type="entry name" value="SLR0241 PROTEIN"/>
    <property type="match status" value="1"/>
</dbReference>
<evidence type="ECO:0000313" key="3">
    <source>
        <dbReference type="EMBL" id="ADU51707.1"/>
    </source>
</evidence>
<evidence type="ECO:0000259" key="2">
    <source>
        <dbReference type="Pfam" id="PF05569"/>
    </source>
</evidence>
<dbReference type="HOGENOM" id="CLU_899966_0_0_9"/>
<evidence type="ECO:0000313" key="4">
    <source>
        <dbReference type="Proteomes" id="UP000008915"/>
    </source>
</evidence>
<dbReference type="STRING" id="644966.Tmar_1598"/>
<feature type="transmembrane region" description="Helical" evidence="1">
    <location>
        <begin position="12"/>
        <end position="33"/>
    </location>
</feature>
<name>E6SH43_THEM7</name>
<organism evidence="3 4">
    <name type="scientific">Thermaerobacter marianensis (strain ATCC 700841 / DSM 12885 / JCM 10246 / 7p75a)</name>
    <dbReference type="NCBI Taxonomy" id="644966"/>
    <lineage>
        <taxon>Bacteria</taxon>
        <taxon>Bacillati</taxon>
        <taxon>Bacillota</taxon>
        <taxon>Clostridia</taxon>
        <taxon>Eubacteriales</taxon>
        <taxon>Clostridiales Family XVII. Incertae Sedis</taxon>
        <taxon>Thermaerobacter</taxon>
    </lineage>
</organism>
<protein>
    <submittedName>
        <fullName evidence="3">Peptidase M56 BlaR1</fullName>
    </submittedName>
</protein>
<feature type="domain" description="Peptidase M56" evidence="2">
    <location>
        <begin position="133"/>
        <end position="234"/>
    </location>
</feature>
<proteinExistence type="predicted"/>
<sequence length="309" mass="33328">MFTATAREVERHGLFWLTVALAAPLVLVPPHHFVTWVLGGGAASWDWLRFCVIWLRSPAGAGWMVVTSLVLLAAGAVRAGRRLGRLLHPSRRDHLPLLAGEAAAVRRARDIAARFGIRTPVLVIASARPIAATRGWWRPVILVSAGLVEALTDDELAAVLIHEESHAANRDPLRTFVLQTVAEGLFFLPVLRKVTAAYQERRELDADALAVGLQRDWRPLASALLKVLAGSAAPAGPGERGGLLGEPVSGFASTLEARLRRLVAEPPGPRRHTAVSRYGAAWWLQAAASTPALWLFYCATRCMGIGGLA</sequence>
<dbReference type="Gene3D" id="3.30.2010.10">
    <property type="entry name" value="Metalloproteases ('zincins'), catalytic domain"/>
    <property type="match status" value="1"/>
</dbReference>
<dbReference type="KEGG" id="tmr:Tmar_1598"/>
<dbReference type="Proteomes" id="UP000008915">
    <property type="component" value="Chromosome"/>
</dbReference>
<feature type="transmembrane region" description="Helical" evidence="1">
    <location>
        <begin position="53"/>
        <end position="77"/>
    </location>
</feature>
<keyword evidence="4" id="KW-1185">Reference proteome</keyword>
<evidence type="ECO:0000256" key="1">
    <source>
        <dbReference type="SAM" id="Phobius"/>
    </source>
</evidence>
<accession>E6SH43</accession>
<reference evidence="4" key="2">
    <citation type="journal article" date="2010" name="Stand. Genomic Sci.">
        <title>Complete genome sequence of Thermaerobacter marianensis type strain (7p75aT).</title>
        <authorList>
            <person name="Han C."/>
            <person name="Gu W."/>
            <person name="Zhang X."/>
            <person name="Lapidus A."/>
            <person name="Nolan M."/>
            <person name="Copeland A."/>
            <person name="Lucas S."/>
            <person name="Glavina Del Rio T."/>
            <person name="Tice H."/>
            <person name="Cheng J."/>
            <person name="Tapia R."/>
            <person name="Goodwin L."/>
            <person name="Pitluck S."/>
            <person name="Pagani I."/>
            <person name="Ivanova N."/>
            <person name="Mavromatis K."/>
            <person name="Mikhailova N."/>
            <person name="Pati A."/>
            <person name="Chen A."/>
            <person name="Palaniappan K."/>
            <person name="Land M."/>
            <person name="Hauser L."/>
            <person name="Chang Y."/>
            <person name="Jeffries C."/>
            <person name="Schneider S."/>
            <person name="Rohde M."/>
            <person name="Goker M."/>
            <person name="Pukall R."/>
            <person name="Woyke T."/>
            <person name="Bristow J."/>
            <person name="Eisen J."/>
            <person name="Markowitz V."/>
            <person name="Hugenholtz P."/>
            <person name="Kyrpides N."/>
            <person name="Klenk H."/>
            <person name="Detter J."/>
        </authorList>
    </citation>
    <scope>NUCLEOTIDE SEQUENCE [LARGE SCALE GENOMIC DNA]</scope>
    <source>
        <strain evidence="4">ATCC 700841 / DSM 12885 / JCM 10246 / 7p75a</strain>
    </source>
</reference>
<dbReference type="InterPro" id="IPR008756">
    <property type="entry name" value="Peptidase_M56"/>
</dbReference>
<dbReference type="Pfam" id="PF05569">
    <property type="entry name" value="Peptidase_M56"/>
    <property type="match status" value="1"/>
</dbReference>
<keyword evidence="1" id="KW-1133">Transmembrane helix</keyword>
<reference evidence="3 4" key="1">
    <citation type="journal article" date="2010" name="Stand. Genomic Sci.">
        <title>Complete genome sequence of Thermaerobacter marianensis type strain (7p75a).</title>
        <authorList>
            <person name="Han C."/>
            <person name="Gu W."/>
            <person name="Zhang X."/>
            <person name="Lapidus A."/>
            <person name="Nolan M."/>
            <person name="Copeland A."/>
            <person name="Lucas S."/>
            <person name="Del Rio T.G."/>
            <person name="Tice H."/>
            <person name="Cheng J.F."/>
            <person name="Tapia R."/>
            <person name="Goodwin L."/>
            <person name="Pitluck S."/>
            <person name="Pagani I."/>
            <person name="Ivanova N."/>
            <person name="Mavromatis K."/>
            <person name="Mikhailova N."/>
            <person name="Pati A."/>
            <person name="Chen A."/>
            <person name="Palaniappan K."/>
            <person name="Land M."/>
            <person name="Hauser L."/>
            <person name="Chang Y.J."/>
            <person name="Jeffries C.D."/>
            <person name="Schneider S."/>
            <person name="Rohde M."/>
            <person name="Goker M."/>
            <person name="Pukall R."/>
            <person name="Woyke T."/>
            <person name="Bristow J."/>
            <person name="Eisen J.A."/>
            <person name="Markowitz V."/>
            <person name="Hugenholtz P."/>
            <person name="Kyrpides N.C."/>
            <person name="Klenk H.P."/>
            <person name="Detter J.C."/>
        </authorList>
    </citation>
    <scope>NUCLEOTIDE SEQUENCE [LARGE SCALE GENOMIC DNA]</scope>
    <source>
        <strain evidence="4">ATCC 700841 / DSM 12885 / JCM 10246 / 7p75a</strain>
    </source>
</reference>
<dbReference type="EMBL" id="CP002344">
    <property type="protein sequence ID" value="ADU51707.1"/>
    <property type="molecule type" value="Genomic_DNA"/>
</dbReference>
<keyword evidence="1" id="KW-0812">Transmembrane</keyword>
<dbReference type="eggNOG" id="COG0501">
    <property type="taxonomic scope" value="Bacteria"/>
</dbReference>
<dbReference type="CDD" id="cd07326">
    <property type="entry name" value="M56_BlaR1_MecR1_like"/>
    <property type="match status" value="1"/>
</dbReference>
<keyword evidence="1" id="KW-0472">Membrane</keyword>
<gene>
    <name evidence="3" type="ordered locus">Tmar_1598</name>
</gene>